<dbReference type="STRING" id="109895.A0A507EEZ4"/>
<dbReference type="Pfam" id="PF13365">
    <property type="entry name" value="Trypsin_2"/>
    <property type="match status" value="1"/>
</dbReference>
<dbReference type="SMART" id="SM00228">
    <property type="entry name" value="PDZ"/>
    <property type="match status" value="1"/>
</dbReference>
<keyword evidence="6" id="KW-1185">Reference proteome</keyword>
<dbReference type="GO" id="GO:0012501">
    <property type="term" value="P:programmed cell death"/>
    <property type="evidence" value="ECO:0007669"/>
    <property type="project" value="TreeGrafter"/>
</dbReference>
<reference evidence="5 6" key="1">
    <citation type="journal article" date="2019" name="Sci. Rep.">
        <title>Comparative genomics of chytrid fungi reveal insights into the obligate biotrophic and pathogenic lifestyle of Synchytrium endobioticum.</title>
        <authorList>
            <person name="van de Vossenberg B.T.L.H."/>
            <person name="Warris S."/>
            <person name="Nguyen H.D.T."/>
            <person name="van Gent-Pelzer M.P.E."/>
            <person name="Joly D.L."/>
            <person name="van de Geest H.C."/>
            <person name="Bonants P.J.M."/>
            <person name="Smith D.S."/>
            <person name="Levesque C.A."/>
            <person name="van der Lee T.A.J."/>
        </authorList>
    </citation>
    <scope>NUCLEOTIDE SEQUENCE [LARGE SCALE GENOMIC DNA]</scope>
    <source>
        <strain evidence="5 6">CBS 809.83</strain>
    </source>
</reference>
<organism evidence="5 6">
    <name type="scientific">Powellomyces hirtus</name>
    <dbReference type="NCBI Taxonomy" id="109895"/>
    <lineage>
        <taxon>Eukaryota</taxon>
        <taxon>Fungi</taxon>
        <taxon>Fungi incertae sedis</taxon>
        <taxon>Chytridiomycota</taxon>
        <taxon>Chytridiomycota incertae sedis</taxon>
        <taxon>Chytridiomycetes</taxon>
        <taxon>Spizellomycetales</taxon>
        <taxon>Powellomycetaceae</taxon>
        <taxon>Powellomyces</taxon>
    </lineage>
</organism>
<gene>
    <name evidence="5" type="ORF">PhCBS80983_g00481</name>
</gene>
<dbReference type="InterPro" id="IPR001940">
    <property type="entry name" value="Peptidase_S1C"/>
</dbReference>
<dbReference type="GO" id="GO:0043065">
    <property type="term" value="P:positive regulation of apoptotic process"/>
    <property type="evidence" value="ECO:0007669"/>
    <property type="project" value="TreeGrafter"/>
</dbReference>
<accession>A0A507EEZ4</accession>
<dbReference type="InterPro" id="IPR041489">
    <property type="entry name" value="PDZ_6"/>
</dbReference>
<keyword evidence="2" id="KW-0645">Protease</keyword>
<dbReference type="InterPro" id="IPR036034">
    <property type="entry name" value="PDZ_sf"/>
</dbReference>
<dbReference type="Gene3D" id="2.40.10.120">
    <property type="match status" value="1"/>
</dbReference>
<protein>
    <recommendedName>
        <fullName evidence="4">PDZ domain-containing protein</fullName>
    </recommendedName>
</protein>
<dbReference type="Proteomes" id="UP000318582">
    <property type="component" value="Unassembled WGS sequence"/>
</dbReference>
<evidence type="ECO:0000256" key="2">
    <source>
        <dbReference type="ARBA" id="ARBA00022670"/>
    </source>
</evidence>
<sequence length="420" mass="45375">MGSNRGIANTHTTEAPYKRQQGKPQLAIFGIGLFSITSFVIRASATRDEDDHEEGRVKQHIRALAKKTHIGCNHSFIADAVEKAMGAVVNISVETETSTLLKKKSLVSSGSGFFIDENGSILTNAHVVTDMAPGSILTVTTTDGAHHEGFIHSLDTLSDLAVVRIKPRSKAEGGWPVLKMSTNINLRSGDWVVAIGSPFGLHNTVTAGVVSSGRRRNEELGTGSSTADVRVEYIQTDCVVHEGSSGGPLLNLDGEVVGINTTRADSEGISFAIRADNAMDLVHQLHTQGRVVRPWLGCRMVSLTSQVRQQIHEQGPLTMFIPPTNTTGGVIVTSVFPGSPCDKAGIIPGDVIVAVNGSSVRSTREVFTRMGLKIHEPVTFTVKRGIALDMDYDGRSHRWETQELDIRVTPDEFDVQIHKD</sequence>
<dbReference type="PANTHER" id="PTHR22939">
    <property type="entry name" value="SERINE PROTEASE FAMILY S1C HTRA-RELATED"/>
    <property type="match status" value="1"/>
</dbReference>
<dbReference type="Pfam" id="PF17820">
    <property type="entry name" value="PDZ_6"/>
    <property type="match status" value="1"/>
</dbReference>
<dbReference type="PRINTS" id="PR00834">
    <property type="entry name" value="PROTEASES2C"/>
</dbReference>
<evidence type="ECO:0000256" key="3">
    <source>
        <dbReference type="ARBA" id="ARBA00022801"/>
    </source>
</evidence>
<evidence type="ECO:0000313" key="6">
    <source>
        <dbReference type="Proteomes" id="UP000318582"/>
    </source>
</evidence>
<dbReference type="GO" id="GO:0004252">
    <property type="term" value="F:serine-type endopeptidase activity"/>
    <property type="evidence" value="ECO:0007669"/>
    <property type="project" value="InterPro"/>
</dbReference>
<dbReference type="SUPFAM" id="SSF50494">
    <property type="entry name" value="Trypsin-like serine proteases"/>
    <property type="match status" value="1"/>
</dbReference>
<feature type="domain" description="PDZ" evidence="4">
    <location>
        <begin position="306"/>
        <end position="362"/>
    </location>
</feature>
<keyword evidence="3" id="KW-0378">Hydrolase</keyword>
<dbReference type="AlphaFoldDB" id="A0A507EEZ4"/>
<comment type="similarity">
    <text evidence="1">Belongs to the peptidase S1C family.</text>
</comment>
<dbReference type="EMBL" id="QEAQ01000003">
    <property type="protein sequence ID" value="TPX62352.1"/>
    <property type="molecule type" value="Genomic_DNA"/>
</dbReference>
<evidence type="ECO:0000313" key="5">
    <source>
        <dbReference type="EMBL" id="TPX62352.1"/>
    </source>
</evidence>
<dbReference type="InterPro" id="IPR009003">
    <property type="entry name" value="Peptidase_S1_PA"/>
</dbReference>
<name>A0A507EEZ4_9FUNG</name>
<evidence type="ECO:0000256" key="1">
    <source>
        <dbReference type="ARBA" id="ARBA00010541"/>
    </source>
</evidence>
<dbReference type="PANTHER" id="PTHR22939:SF129">
    <property type="entry name" value="SERINE PROTEASE HTRA2, MITOCHONDRIAL"/>
    <property type="match status" value="1"/>
</dbReference>
<proteinExistence type="inferred from homology"/>
<dbReference type="GO" id="GO:0006508">
    <property type="term" value="P:proteolysis"/>
    <property type="evidence" value="ECO:0007669"/>
    <property type="project" value="UniProtKB-KW"/>
</dbReference>
<evidence type="ECO:0000259" key="4">
    <source>
        <dbReference type="PROSITE" id="PS50106"/>
    </source>
</evidence>
<comment type="caution">
    <text evidence="5">The sequence shown here is derived from an EMBL/GenBank/DDBJ whole genome shotgun (WGS) entry which is preliminary data.</text>
</comment>
<dbReference type="InterPro" id="IPR001478">
    <property type="entry name" value="PDZ"/>
</dbReference>
<dbReference type="SUPFAM" id="SSF50156">
    <property type="entry name" value="PDZ domain-like"/>
    <property type="match status" value="1"/>
</dbReference>
<dbReference type="Gene3D" id="2.30.42.10">
    <property type="match status" value="1"/>
</dbReference>
<dbReference type="PROSITE" id="PS50106">
    <property type="entry name" value="PDZ"/>
    <property type="match status" value="1"/>
</dbReference>